<dbReference type="Proteomes" id="UP000246894">
    <property type="component" value="Chromosome"/>
</dbReference>
<accession>A0A2Z3S567</accession>
<protein>
    <submittedName>
        <fullName evidence="1">Uncharacterized protein</fullName>
    </submittedName>
</protein>
<dbReference type="AlphaFoldDB" id="A0A2Z3S567"/>
<organism evidence="1 2">
    <name type="scientific">Aurantimicrobium photophilum</name>
    <dbReference type="NCBI Taxonomy" id="1987356"/>
    <lineage>
        <taxon>Bacteria</taxon>
        <taxon>Bacillati</taxon>
        <taxon>Actinomycetota</taxon>
        <taxon>Actinomycetes</taxon>
        <taxon>Micrococcales</taxon>
        <taxon>Microbacteriaceae</taxon>
        <taxon>Aurantimicrobium</taxon>
    </lineage>
</organism>
<keyword evidence="2" id="KW-1185">Reference proteome</keyword>
<name>A0A2Z3S567_9MICO</name>
<dbReference type="EMBL" id="CP023994">
    <property type="protein sequence ID" value="AWR21948.1"/>
    <property type="molecule type" value="Genomic_DNA"/>
</dbReference>
<evidence type="ECO:0000313" key="2">
    <source>
        <dbReference type="Proteomes" id="UP000246894"/>
    </source>
</evidence>
<proteinExistence type="predicted"/>
<dbReference type="KEGG" id="aum:AURMO_01358"/>
<gene>
    <name evidence="1" type="ORF">AURMO_01358</name>
</gene>
<evidence type="ECO:0000313" key="1">
    <source>
        <dbReference type="EMBL" id="AWR21948.1"/>
    </source>
</evidence>
<sequence>MAVVPQHGGDIPIGTLRAIERSLEEVLGKGWLR</sequence>
<reference evidence="1 2" key="1">
    <citation type="submission" date="2017-10" db="EMBL/GenBank/DDBJ databases">
        <title>Genome of an Actinobacterium that displays light-enhanced growth.</title>
        <authorList>
            <person name="Maresca J.A."/>
            <person name="Hempel P."/>
            <person name="Shevchenko O."/>
            <person name="Miller K.J."/>
            <person name="Hahn M.W."/>
        </authorList>
    </citation>
    <scope>NUCLEOTIDE SEQUENCE [LARGE SCALE GENOMIC DNA]</scope>
    <source>
        <strain evidence="1 2">MWH-Mo1</strain>
    </source>
</reference>